<reference evidence="1" key="1">
    <citation type="journal article" date="2020" name="Stud. Mycol.">
        <title>101 Dothideomycetes genomes: a test case for predicting lifestyles and emergence of pathogens.</title>
        <authorList>
            <person name="Haridas S."/>
            <person name="Albert R."/>
            <person name="Binder M."/>
            <person name="Bloem J."/>
            <person name="Labutti K."/>
            <person name="Salamov A."/>
            <person name="Andreopoulos B."/>
            <person name="Baker S."/>
            <person name="Barry K."/>
            <person name="Bills G."/>
            <person name="Bluhm B."/>
            <person name="Cannon C."/>
            <person name="Castanera R."/>
            <person name="Culley D."/>
            <person name="Daum C."/>
            <person name="Ezra D."/>
            <person name="Gonzalez J."/>
            <person name="Henrissat B."/>
            <person name="Kuo A."/>
            <person name="Liang C."/>
            <person name="Lipzen A."/>
            <person name="Lutzoni F."/>
            <person name="Magnuson J."/>
            <person name="Mondo S."/>
            <person name="Nolan M."/>
            <person name="Ohm R."/>
            <person name="Pangilinan J."/>
            <person name="Park H.-J."/>
            <person name="Ramirez L."/>
            <person name="Alfaro M."/>
            <person name="Sun H."/>
            <person name="Tritt A."/>
            <person name="Yoshinaga Y."/>
            <person name="Zwiers L.-H."/>
            <person name="Turgeon B."/>
            <person name="Goodwin S."/>
            <person name="Spatafora J."/>
            <person name="Crous P."/>
            <person name="Grigoriev I."/>
        </authorList>
    </citation>
    <scope>NUCLEOTIDE SEQUENCE</scope>
    <source>
        <strain evidence="1">CBS 113818</strain>
    </source>
</reference>
<organism evidence="1 2">
    <name type="scientific">Ophiobolus disseminans</name>
    <dbReference type="NCBI Taxonomy" id="1469910"/>
    <lineage>
        <taxon>Eukaryota</taxon>
        <taxon>Fungi</taxon>
        <taxon>Dikarya</taxon>
        <taxon>Ascomycota</taxon>
        <taxon>Pezizomycotina</taxon>
        <taxon>Dothideomycetes</taxon>
        <taxon>Pleosporomycetidae</taxon>
        <taxon>Pleosporales</taxon>
        <taxon>Pleosporineae</taxon>
        <taxon>Phaeosphaeriaceae</taxon>
        <taxon>Ophiobolus</taxon>
    </lineage>
</organism>
<dbReference type="Proteomes" id="UP000799424">
    <property type="component" value="Unassembled WGS sequence"/>
</dbReference>
<dbReference type="EMBL" id="MU006222">
    <property type="protein sequence ID" value="KAF2828450.1"/>
    <property type="molecule type" value="Genomic_DNA"/>
</dbReference>
<gene>
    <name evidence="1" type="ORF">CC86DRAFT_404365</name>
</gene>
<dbReference type="OrthoDB" id="5272396at2759"/>
<evidence type="ECO:0000313" key="1">
    <source>
        <dbReference type="EMBL" id="KAF2828450.1"/>
    </source>
</evidence>
<protein>
    <submittedName>
        <fullName evidence="1">Uncharacterized protein</fullName>
    </submittedName>
</protein>
<proteinExistence type="predicted"/>
<sequence length="329" mass="36948">MVPTQSAKPPWRRGKQAWRLGPLPSEPDRCVLIEPDAWGPRSENVKATVKFCKQSGKRTKVDVKWESSRKIGPEASFLDFPKEIRDMIYHEICADLKREGVRWAATAPRNGARDRTYVATKGKRPSSPYRSDKPVNRPTVFADCAIMRTCRQLHAEFAAMLYAQPLQFTRVQAGLSEIPISPLYASLVSTIFAASSSLNQPKCDNSWRKQLEVASDLSRLFPKATVIRLGWWVTRCPEDPVTLTQNNPAAWDAAVAAAEESIKRAKRKAGVLIIPRILEVVQLEGTRENGRGFPNQYSEVESMPTPITEAITKLRGKQPPGRVLRTRKT</sequence>
<keyword evidence="2" id="KW-1185">Reference proteome</keyword>
<evidence type="ECO:0000313" key="2">
    <source>
        <dbReference type="Proteomes" id="UP000799424"/>
    </source>
</evidence>
<name>A0A6A7A577_9PLEO</name>
<dbReference type="AlphaFoldDB" id="A0A6A7A577"/>
<accession>A0A6A7A577</accession>